<feature type="transmembrane region" description="Helical" evidence="6">
    <location>
        <begin position="61"/>
        <end position="82"/>
    </location>
</feature>
<keyword evidence="4 6" id="KW-0472">Membrane</keyword>
<protein>
    <recommendedName>
        <fullName evidence="7">Rhodopsin domain-containing protein</fullName>
    </recommendedName>
</protein>
<dbReference type="RefSeq" id="XP_024688872.1">
    <property type="nucleotide sequence ID" value="XM_024833901.1"/>
</dbReference>
<reference evidence="8" key="1">
    <citation type="submission" date="2016-12" db="EMBL/GenBank/DDBJ databases">
        <title>The genomes of Aspergillus section Nigri reveals drivers in fungal speciation.</title>
        <authorList>
            <consortium name="DOE Joint Genome Institute"/>
            <person name="Vesth T.C."/>
            <person name="Nybo J."/>
            <person name="Theobald S."/>
            <person name="Brandl J."/>
            <person name="Frisvad J.C."/>
            <person name="Nielsen K.F."/>
            <person name="Lyhne E.K."/>
            <person name="Kogle M.E."/>
            <person name="Kuo A."/>
            <person name="Riley R."/>
            <person name="Clum A."/>
            <person name="Nolan M."/>
            <person name="Lipzen A."/>
            <person name="Salamov A."/>
            <person name="Henrissat B."/>
            <person name="Wiebenga A."/>
            <person name="De vries R.P."/>
            <person name="Grigoriev I.V."/>
            <person name="Mortensen U.H."/>
            <person name="Andersen M.R."/>
            <person name="Baker S.E."/>
        </authorList>
    </citation>
    <scope>NUCLEOTIDE SEQUENCE</scope>
    <source>
        <strain evidence="8">IBT 28561</strain>
    </source>
</reference>
<dbReference type="OrthoDB" id="4682787at2759"/>
<dbReference type="InterPro" id="IPR052337">
    <property type="entry name" value="SAT4-like"/>
</dbReference>
<dbReference type="EMBL" id="MSFM01000015">
    <property type="protein sequence ID" value="PKY00278.1"/>
    <property type="molecule type" value="Genomic_DNA"/>
</dbReference>
<dbReference type="AlphaFoldDB" id="A0A2I1CRP2"/>
<dbReference type="PANTHER" id="PTHR33048:SF47">
    <property type="entry name" value="INTEGRAL MEMBRANE PROTEIN-RELATED"/>
    <property type="match status" value="1"/>
</dbReference>
<keyword evidence="2 6" id="KW-0812">Transmembrane</keyword>
<evidence type="ECO:0000256" key="4">
    <source>
        <dbReference type="ARBA" id="ARBA00023136"/>
    </source>
</evidence>
<comment type="caution">
    <text evidence="8">The sequence shown here is derived from an EMBL/GenBank/DDBJ whole genome shotgun (WGS) entry which is preliminary data.</text>
</comment>
<evidence type="ECO:0000259" key="7">
    <source>
        <dbReference type="Pfam" id="PF20684"/>
    </source>
</evidence>
<feature type="transmembrane region" description="Helical" evidence="6">
    <location>
        <begin position="141"/>
        <end position="163"/>
    </location>
</feature>
<accession>A0A2I1CRP2</accession>
<name>A0A2I1CRP2_ASPC2</name>
<evidence type="ECO:0000313" key="8">
    <source>
        <dbReference type="EMBL" id="PKY00278.1"/>
    </source>
</evidence>
<feature type="transmembrane region" description="Helical" evidence="6">
    <location>
        <begin position="228"/>
        <end position="246"/>
    </location>
</feature>
<feature type="transmembrane region" description="Helical" evidence="6">
    <location>
        <begin position="102"/>
        <end position="120"/>
    </location>
</feature>
<dbReference type="GeneID" id="36541425"/>
<feature type="domain" description="Rhodopsin" evidence="7">
    <location>
        <begin position="45"/>
        <end position="290"/>
    </location>
</feature>
<comment type="similarity">
    <text evidence="5">Belongs to the SAT4 family.</text>
</comment>
<evidence type="ECO:0000256" key="6">
    <source>
        <dbReference type="SAM" id="Phobius"/>
    </source>
</evidence>
<keyword evidence="3 6" id="KW-1133">Transmembrane helix</keyword>
<organism evidence="8 9">
    <name type="scientific">Aspergillus campestris (strain IBT 28561)</name>
    <dbReference type="NCBI Taxonomy" id="1392248"/>
    <lineage>
        <taxon>Eukaryota</taxon>
        <taxon>Fungi</taxon>
        <taxon>Dikarya</taxon>
        <taxon>Ascomycota</taxon>
        <taxon>Pezizomycotina</taxon>
        <taxon>Eurotiomycetes</taxon>
        <taxon>Eurotiomycetidae</taxon>
        <taxon>Eurotiales</taxon>
        <taxon>Aspergillaceae</taxon>
        <taxon>Aspergillus</taxon>
        <taxon>Aspergillus subgen. Circumdati</taxon>
    </lineage>
</organism>
<dbReference type="PANTHER" id="PTHR33048">
    <property type="entry name" value="PTH11-LIKE INTEGRAL MEMBRANE PROTEIN (AFU_ORTHOLOGUE AFUA_5G11245)"/>
    <property type="match status" value="1"/>
</dbReference>
<sequence>MDLEGPALAPPPGVKPNFDNPPNENALATGVLTACAVVATLCFLMRAYARVWLLRKVQLEEGLVLCAFGCYWGAIYATFRFIEYPGYFVHQWNVRLKDMIPTTYYIFLFGVFYTIVLPLLKVAILTEWCRMFAPRGHRSEGFFWWGCMAIIFVQVGSGIAITVSLNLQCIPHSAIWDFTIQNPDKCFDLYKLQVASASIQLISDVAILLLPQQVIWTLKMSWSKRLGVSVIFGLGLLACVSAAFRLSTTITHGRAADAVWTLPPLVFWATAEMTCGFFVVCLPCIPKILKETGVSKKIARVFGMRGASTTGATDDQRKFKTYGTGNSSVNGSRIAGSTAANAYYKLDNLKSSESTEHLQGDAYNPGIMRTTKITVTEDANAVDRDRNHRMMYP</sequence>
<keyword evidence="9" id="KW-1185">Reference proteome</keyword>
<feature type="transmembrane region" description="Helical" evidence="6">
    <location>
        <begin position="197"/>
        <end position="216"/>
    </location>
</feature>
<dbReference type="GO" id="GO:0016020">
    <property type="term" value="C:membrane"/>
    <property type="evidence" value="ECO:0007669"/>
    <property type="project" value="UniProtKB-SubCell"/>
</dbReference>
<dbReference type="InterPro" id="IPR049326">
    <property type="entry name" value="Rhodopsin_dom_fungi"/>
</dbReference>
<gene>
    <name evidence="8" type="ORF">P168DRAFT_244019</name>
</gene>
<feature type="transmembrane region" description="Helical" evidence="6">
    <location>
        <begin position="26"/>
        <end position="49"/>
    </location>
</feature>
<comment type="subcellular location">
    <subcellularLocation>
        <location evidence="1">Membrane</location>
        <topology evidence="1">Multi-pass membrane protein</topology>
    </subcellularLocation>
</comment>
<dbReference type="Proteomes" id="UP000234254">
    <property type="component" value="Unassembled WGS sequence"/>
</dbReference>
<feature type="transmembrane region" description="Helical" evidence="6">
    <location>
        <begin position="266"/>
        <end position="289"/>
    </location>
</feature>
<evidence type="ECO:0000256" key="3">
    <source>
        <dbReference type="ARBA" id="ARBA00022989"/>
    </source>
</evidence>
<evidence type="ECO:0000256" key="1">
    <source>
        <dbReference type="ARBA" id="ARBA00004141"/>
    </source>
</evidence>
<dbReference type="VEuPathDB" id="FungiDB:P168DRAFT_244019"/>
<evidence type="ECO:0000256" key="5">
    <source>
        <dbReference type="ARBA" id="ARBA00038359"/>
    </source>
</evidence>
<evidence type="ECO:0000313" key="9">
    <source>
        <dbReference type="Proteomes" id="UP000234254"/>
    </source>
</evidence>
<dbReference type="Pfam" id="PF20684">
    <property type="entry name" value="Fung_rhodopsin"/>
    <property type="match status" value="1"/>
</dbReference>
<evidence type="ECO:0000256" key="2">
    <source>
        <dbReference type="ARBA" id="ARBA00022692"/>
    </source>
</evidence>
<proteinExistence type="inferred from homology"/>